<reference evidence="1 2" key="1">
    <citation type="submission" date="2020-02" db="EMBL/GenBank/DDBJ databases">
        <title>Whole-genome analyses of novel actinobacteria.</title>
        <authorList>
            <person name="Sahin N."/>
            <person name="Gencbay T."/>
        </authorList>
    </citation>
    <scope>NUCLEOTIDE SEQUENCE [LARGE SCALE GENOMIC DNA]</scope>
    <source>
        <strain evidence="1 2">HC44</strain>
    </source>
</reference>
<organism evidence="1 2">
    <name type="scientific">Streptomyces scabichelini</name>
    <dbReference type="NCBI Taxonomy" id="2711217"/>
    <lineage>
        <taxon>Bacteria</taxon>
        <taxon>Bacillati</taxon>
        <taxon>Actinomycetota</taxon>
        <taxon>Actinomycetes</taxon>
        <taxon>Kitasatosporales</taxon>
        <taxon>Streptomycetaceae</taxon>
        <taxon>Streptomyces</taxon>
    </lineage>
</organism>
<dbReference type="RefSeq" id="WP_165263894.1">
    <property type="nucleotide sequence ID" value="NZ_JAAKZY010000107.1"/>
</dbReference>
<name>A0A6G4VCJ1_9ACTN</name>
<dbReference type="AlphaFoldDB" id="A0A6G4VCJ1"/>
<proteinExistence type="predicted"/>
<keyword evidence="2" id="KW-1185">Reference proteome</keyword>
<gene>
    <name evidence="1" type="ORF">G5C60_29060</name>
</gene>
<sequence>MDFTVPGLDEEVIAAMAVGQMAKVAEDASEVLCLVTHDEAGAERTADTLREGIASEPDRFWGGSEVSLLEGEQPGVRVTVPHVHERQGPGWLMFERRLGLIMPGLESRWSWGWGQS</sequence>
<protein>
    <submittedName>
        <fullName evidence="1">Uncharacterized protein</fullName>
    </submittedName>
</protein>
<dbReference type="EMBL" id="JAAKZY010000107">
    <property type="protein sequence ID" value="NGO11537.1"/>
    <property type="molecule type" value="Genomic_DNA"/>
</dbReference>
<evidence type="ECO:0000313" key="2">
    <source>
        <dbReference type="Proteomes" id="UP000472335"/>
    </source>
</evidence>
<evidence type="ECO:0000313" key="1">
    <source>
        <dbReference type="EMBL" id="NGO11537.1"/>
    </source>
</evidence>
<accession>A0A6G4VCJ1</accession>
<comment type="caution">
    <text evidence="1">The sequence shown here is derived from an EMBL/GenBank/DDBJ whole genome shotgun (WGS) entry which is preliminary data.</text>
</comment>
<dbReference type="Proteomes" id="UP000472335">
    <property type="component" value="Unassembled WGS sequence"/>
</dbReference>